<organism evidence="10 11">
    <name type="scientific">Persicobacter diffluens</name>
    <dbReference type="NCBI Taxonomy" id="981"/>
    <lineage>
        <taxon>Bacteria</taxon>
        <taxon>Pseudomonadati</taxon>
        <taxon>Bacteroidota</taxon>
        <taxon>Cytophagia</taxon>
        <taxon>Cytophagales</taxon>
        <taxon>Persicobacteraceae</taxon>
        <taxon>Persicobacter</taxon>
    </lineage>
</organism>
<name>A0AAN5AP76_9BACT</name>
<accession>A0AAN5AP76</accession>
<dbReference type="PANTHER" id="PTHR21047:SF2">
    <property type="entry name" value="THYMIDINE DIPHOSPHO-4-KETO-RHAMNOSE 3,5-EPIMERASE"/>
    <property type="match status" value="1"/>
</dbReference>
<dbReference type="Gene3D" id="2.60.120.10">
    <property type="entry name" value="Jelly Rolls"/>
    <property type="match status" value="1"/>
</dbReference>
<dbReference type="SUPFAM" id="SSF51182">
    <property type="entry name" value="RmlC-like cupins"/>
    <property type="match status" value="1"/>
</dbReference>
<feature type="active site" description="Proton acceptor" evidence="8">
    <location>
        <position position="56"/>
    </location>
</feature>
<dbReference type="InterPro" id="IPR000888">
    <property type="entry name" value="RmlC-like"/>
</dbReference>
<dbReference type="GO" id="GO:0008830">
    <property type="term" value="F:dTDP-4-dehydrorhamnose 3,5-epimerase activity"/>
    <property type="evidence" value="ECO:0007669"/>
    <property type="project" value="UniProtKB-EC"/>
</dbReference>
<protein>
    <recommendedName>
        <fullName evidence="4">dTDP-4-dehydrorhamnose 3,5-epimerase</fullName>
        <ecNumber evidence="3">5.1.3.13</ecNumber>
    </recommendedName>
    <alternativeName>
        <fullName evidence="6">Thymidine diphospho-4-keto-rhamnose 3,5-epimerase</fullName>
    </alternativeName>
    <alternativeName>
        <fullName evidence="5">dTDP-4-keto-6-deoxyglucose 3,5-epimerase</fullName>
    </alternativeName>
    <alternativeName>
        <fullName evidence="7">dTDP-6-deoxy-D-xylo-4-hexulose 3,5-epimerase</fullName>
    </alternativeName>
</protein>
<feature type="active site" description="Proton donor" evidence="8">
    <location>
        <position position="126"/>
    </location>
</feature>
<evidence type="ECO:0000256" key="7">
    <source>
        <dbReference type="ARBA" id="ARBA00033311"/>
    </source>
</evidence>
<dbReference type="Proteomes" id="UP001310022">
    <property type="component" value="Unassembled WGS sequence"/>
</dbReference>
<dbReference type="GO" id="GO:0005829">
    <property type="term" value="C:cytosol"/>
    <property type="evidence" value="ECO:0007669"/>
    <property type="project" value="TreeGrafter"/>
</dbReference>
<evidence type="ECO:0000313" key="10">
    <source>
        <dbReference type="EMBL" id="GJM63538.1"/>
    </source>
</evidence>
<dbReference type="EC" id="5.1.3.13" evidence="3"/>
<evidence type="ECO:0000256" key="9">
    <source>
        <dbReference type="PIRSR" id="PIRSR600888-3"/>
    </source>
</evidence>
<gene>
    <name evidence="10" type="ORF">PEDI_40900</name>
</gene>
<dbReference type="GO" id="GO:0000271">
    <property type="term" value="P:polysaccharide biosynthetic process"/>
    <property type="evidence" value="ECO:0007669"/>
    <property type="project" value="TreeGrafter"/>
</dbReference>
<evidence type="ECO:0000313" key="11">
    <source>
        <dbReference type="Proteomes" id="UP001310022"/>
    </source>
</evidence>
<reference evidence="10 11" key="1">
    <citation type="submission" date="2021-12" db="EMBL/GenBank/DDBJ databases">
        <title>Genome sequencing of bacteria with rrn-lacking chromosome and rrn-plasmid.</title>
        <authorList>
            <person name="Anda M."/>
            <person name="Iwasaki W."/>
        </authorList>
    </citation>
    <scope>NUCLEOTIDE SEQUENCE [LARGE SCALE GENOMIC DNA]</scope>
    <source>
        <strain evidence="10 11">NBRC 15940</strain>
    </source>
</reference>
<dbReference type="InterPro" id="IPR011051">
    <property type="entry name" value="RmlC_Cupin_sf"/>
</dbReference>
<evidence type="ECO:0000256" key="5">
    <source>
        <dbReference type="ARBA" id="ARBA00029758"/>
    </source>
</evidence>
<sequence length="174" mass="19545">MDNLLIAEHQLIEPKVNIQDARGKFVKIFTTGTLPEFVIKEIFYSDSDKGVIRGMHFQAPPFAQPKIVTCVSGAILDVIVDLRMSSEAFGKVYAYELNEENGRSLYIPVGFAHGFKGLSEHNKVLYHCSTVYAPDHEGGIDFRSIDFDWGEINPSLVSERDLGFPELINFDSPF</sequence>
<evidence type="ECO:0000256" key="3">
    <source>
        <dbReference type="ARBA" id="ARBA00012098"/>
    </source>
</evidence>
<comment type="caution">
    <text evidence="10">The sequence shown here is derived from an EMBL/GenBank/DDBJ whole genome shotgun (WGS) entry which is preliminary data.</text>
</comment>
<evidence type="ECO:0000256" key="2">
    <source>
        <dbReference type="ARBA" id="ARBA00001997"/>
    </source>
</evidence>
<dbReference type="InterPro" id="IPR014710">
    <property type="entry name" value="RmlC-like_jellyroll"/>
</dbReference>
<dbReference type="EMBL" id="BQKE01000003">
    <property type="protein sequence ID" value="GJM63538.1"/>
    <property type="molecule type" value="Genomic_DNA"/>
</dbReference>
<dbReference type="PANTHER" id="PTHR21047">
    <property type="entry name" value="DTDP-6-DEOXY-D-GLUCOSE-3,5 EPIMERASE"/>
    <property type="match status" value="1"/>
</dbReference>
<comment type="function">
    <text evidence="2">Catalyzes the epimerization of the C3' and C5'positions of dTDP-6-deoxy-D-xylo-4-hexulose, forming dTDP-6-deoxy-L-lyxo-4-hexulose.</text>
</comment>
<dbReference type="Pfam" id="PF00908">
    <property type="entry name" value="dTDP_sugar_isom"/>
    <property type="match status" value="1"/>
</dbReference>
<keyword evidence="11" id="KW-1185">Reference proteome</keyword>
<dbReference type="AlphaFoldDB" id="A0AAN5AP76"/>
<evidence type="ECO:0000256" key="4">
    <source>
        <dbReference type="ARBA" id="ARBA00019595"/>
    </source>
</evidence>
<evidence type="ECO:0000256" key="8">
    <source>
        <dbReference type="PIRSR" id="PIRSR600888-1"/>
    </source>
</evidence>
<comment type="catalytic activity">
    <reaction evidence="1">
        <text>dTDP-4-dehydro-6-deoxy-alpha-D-glucose = dTDP-4-dehydro-beta-L-rhamnose</text>
        <dbReference type="Rhea" id="RHEA:16969"/>
        <dbReference type="ChEBI" id="CHEBI:57649"/>
        <dbReference type="ChEBI" id="CHEBI:62830"/>
        <dbReference type="EC" id="5.1.3.13"/>
    </reaction>
</comment>
<feature type="site" description="Participates in a stacking interaction with the thymidine ring of dTDP-4-oxo-6-deoxyglucose" evidence="9">
    <location>
        <position position="132"/>
    </location>
</feature>
<proteinExistence type="predicted"/>
<evidence type="ECO:0000256" key="1">
    <source>
        <dbReference type="ARBA" id="ARBA00001298"/>
    </source>
</evidence>
<evidence type="ECO:0000256" key="6">
    <source>
        <dbReference type="ARBA" id="ARBA00031424"/>
    </source>
</evidence>
<dbReference type="CDD" id="cd00438">
    <property type="entry name" value="cupin_RmlC"/>
    <property type="match status" value="1"/>
</dbReference>